<dbReference type="InterPro" id="IPR003593">
    <property type="entry name" value="AAA+_ATPase"/>
</dbReference>
<dbReference type="InterPro" id="IPR003439">
    <property type="entry name" value="ABC_transporter-like_ATP-bd"/>
</dbReference>
<protein>
    <submittedName>
        <fullName evidence="8">Putative ABC transport system ATP-binding protein</fullName>
    </submittedName>
</protein>
<dbReference type="OrthoDB" id="9776369at2"/>
<dbReference type="Gene3D" id="3.40.50.300">
    <property type="entry name" value="P-loop containing nucleotide triphosphate hydrolases"/>
    <property type="match status" value="1"/>
</dbReference>
<evidence type="ECO:0000256" key="3">
    <source>
        <dbReference type="ARBA" id="ARBA00022475"/>
    </source>
</evidence>
<dbReference type="EMBL" id="FNJW01000008">
    <property type="protein sequence ID" value="SDQ47827.1"/>
    <property type="molecule type" value="Genomic_DNA"/>
</dbReference>
<keyword evidence="2" id="KW-0813">Transport</keyword>
<sequence length="267" mass="29216">MTAILELRNIHKSFEVGTVNENHVLKGIDLTIEKEEFVTIIGGNGAGKSTLLNSVAGTYVVDEGAVLLNGKDATNKKTNGRAKNIGRVFQDTKMGTATRLTIEENLAVAFKRGKKRGLTLGVKDKQREIFKEQLKFLELGLEDRLKMEVGLLSGGQRQALTLLMATIVPPKLLLLDEHTAALDPKTSKMVLNLTDKIVHEKKLTAMMITHNMEDAIAHGTRLIMLHNGKIVVDVSGEEKSRLTVPDLLALFQKNSGDTVTEDALILG</sequence>
<proteinExistence type="predicted"/>
<evidence type="ECO:0000313" key="9">
    <source>
        <dbReference type="Proteomes" id="UP000199481"/>
    </source>
</evidence>
<feature type="domain" description="ABC transporter" evidence="7">
    <location>
        <begin position="5"/>
        <end position="252"/>
    </location>
</feature>
<dbReference type="SUPFAM" id="SSF52540">
    <property type="entry name" value="P-loop containing nucleoside triphosphate hydrolases"/>
    <property type="match status" value="1"/>
</dbReference>
<evidence type="ECO:0000256" key="1">
    <source>
        <dbReference type="ARBA" id="ARBA00004202"/>
    </source>
</evidence>
<dbReference type="RefSeq" id="WP_035021778.1">
    <property type="nucleotide sequence ID" value="NZ_FNJW01000008.1"/>
</dbReference>
<gene>
    <name evidence="8" type="ORF">SAMN04487752_2461</name>
</gene>
<dbReference type="GO" id="GO:0005886">
    <property type="term" value="C:plasma membrane"/>
    <property type="evidence" value="ECO:0007669"/>
    <property type="project" value="UniProtKB-SubCell"/>
</dbReference>
<dbReference type="InterPro" id="IPR027417">
    <property type="entry name" value="P-loop_NTPase"/>
</dbReference>
<keyword evidence="9" id="KW-1185">Reference proteome</keyword>
<evidence type="ECO:0000259" key="7">
    <source>
        <dbReference type="PROSITE" id="PS50893"/>
    </source>
</evidence>
<keyword evidence="6" id="KW-0472">Membrane</keyword>
<name>A0A1H1B7B8_9LACT</name>
<dbReference type="GO" id="GO:0005524">
    <property type="term" value="F:ATP binding"/>
    <property type="evidence" value="ECO:0007669"/>
    <property type="project" value="UniProtKB-KW"/>
</dbReference>
<dbReference type="GO" id="GO:0016887">
    <property type="term" value="F:ATP hydrolysis activity"/>
    <property type="evidence" value="ECO:0007669"/>
    <property type="project" value="InterPro"/>
</dbReference>
<reference evidence="9" key="1">
    <citation type="submission" date="2016-10" db="EMBL/GenBank/DDBJ databases">
        <authorList>
            <person name="Varghese N."/>
            <person name="Submissions S."/>
        </authorList>
    </citation>
    <scope>NUCLEOTIDE SEQUENCE [LARGE SCALE GENOMIC DNA]</scope>
    <source>
        <strain evidence="9">MPL-11</strain>
    </source>
</reference>
<keyword evidence="4" id="KW-0547">Nucleotide-binding</keyword>
<evidence type="ECO:0000256" key="5">
    <source>
        <dbReference type="ARBA" id="ARBA00022840"/>
    </source>
</evidence>
<evidence type="ECO:0000256" key="2">
    <source>
        <dbReference type="ARBA" id="ARBA00022448"/>
    </source>
</evidence>
<evidence type="ECO:0000256" key="4">
    <source>
        <dbReference type="ARBA" id="ARBA00022741"/>
    </source>
</evidence>
<evidence type="ECO:0000256" key="6">
    <source>
        <dbReference type="ARBA" id="ARBA00023136"/>
    </source>
</evidence>
<dbReference type="Pfam" id="PF00005">
    <property type="entry name" value="ABC_tran"/>
    <property type="match status" value="1"/>
</dbReference>
<evidence type="ECO:0000313" key="8">
    <source>
        <dbReference type="EMBL" id="SDQ47827.1"/>
    </source>
</evidence>
<dbReference type="InterPro" id="IPR017871">
    <property type="entry name" value="ABC_transporter-like_CS"/>
</dbReference>
<keyword evidence="5 8" id="KW-0067">ATP-binding</keyword>
<dbReference type="InterPro" id="IPR050166">
    <property type="entry name" value="ABC_transporter_ATP-bind"/>
</dbReference>
<organism evidence="8 9">
    <name type="scientific">Carnobacterium viridans</name>
    <dbReference type="NCBI Taxonomy" id="174587"/>
    <lineage>
        <taxon>Bacteria</taxon>
        <taxon>Bacillati</taxon>
        <taxon>Bacillota</taxon>
        <taxon>Bacilli</taxon>
        <taxon>Lactobacillales</taxon>
        <taxon>Carnobacteriaceae</taxon>
        <taxon>Carnobacterium</taxon>
    </lineage>
</organism>
<dbReference type="SMART" id="SM00382">
    <property type="entry name" value="AAA"/>
    <property type="match status" value="1"/>
</dbReference>
<accession>A0A1H1B7B8</accession>
<dbReference type="PANTHER" id="PTHR42788:SF7">
    <property type="entry name" value="NITRATE ABC TRANSPORTER ATP-BINDING PROTEIN"/>
    <property type="match status" value="1"/>
</dbReference>
<dbReference type="Proteomes" id="UP000199481">
    <property type="component" value="Unassembled WGS sequence"/>
</dbReference>
<dbReference type="PROSITE" id="PS50893">
    <property type="entry name" value="ABC_TRANSPORTER_2"/>
    <property type="match status" value="1"/>
</dbReference>
<dbReference type="PANTHER" id="PTHR42788">
    <property type="entry name" value="TAURINE IMPORT ATP-BINDING PROTEIN-RELATED"/>
    <property type="match status" value="1"/>
</dbReference>
<comment type="subcellular location">
    <subcellularLocation>
        <location evidence="1">Cell membrane</location>
        <topology evidence="1">Peripheral membrane protein</topology>
    </subcellularLocation>
</comment>
<keyword evidence="3" id="KW-1003">Cell membrane</keyword>
<dbReference type="AlphaFoldDB" id="A0A1H1B7B8"/>
<dbReference type="PROSITE" id="PS00211">
    <property type="entry name" value="ABC_TRANSPORTER_1"/>
    <property type="match status" value="1"/>
</dbReference>